<accession>A0A395M496</accession>
<proteinExistence type="predicted"/>
<evidence type="ECO:0000313" key="2">
    <source>
        <dbReference type="Proteomes" id="UP000266389"/>
    </source>
</evidence>
<name>A0A395M496_9BACT</name>
<sequence length="59" mass="7026">MIHVDFKTVEQNRNKGTLNLRRSLERLTSKIKRLCQFQKPMLKLCKEEKACTRHKAKAQ</sequence>
<dbReference type="EMBL" id="PHFL01000026">
    <property type="protein sequence ID" value="RFM24764.1"/>
    <property type="molecule type" value="Genomic_DNA"/>
</dbReference>
<gene>
    <name evidence="1" type="ORF">D0433_03900</name>
</gene>
<reference evidence="1 2" key="1">
    <citation type="journal article" date="2011" name="ISME J.">
        <title>Community ecology of hot spring cyanobacterial mats: predominant populations and their functional potential.</title>
        <authorList>
            <person name="Klatt C.G."/>
            <person name="Wood J.M."/>
            <person name="Rusch D.B."/>
            <person name="Bateson M.M."/>
            <person name="Hamamura N."/>
            <person name="Heidelberg J.F."/>
            <person name="Grossman A.R."/>
            <person name="Bhaya D."/>
            <person name="Cohan F.M."/>
            <person name="Kuhl M."/>
            <person name="Bryant D.A."/>
            <person name="Ward D.M."/>
        </authorList>
    </citation>
    <scope>NUCLEOTIDE SEQUENCE [LARGE SCALE GENOMIC DNA]</scope>
    <source>
        <strain evidence="1">OS</strain>
    </source>
</reference>
<dbReference type="AlphaFoldDB" id="A0A395M496"/>
<dbReference type="Proteomes" id="UP000266389">
    <property type="component" value="Unassembled WGS sequence"/>
</dbReference>
<evidence type="ECO:0000313" key="1">
    <source>
        <dbReference type="EMBL" id="RFM24764.1"/>
    </source>
</evidence>
<protein>
    <submittedName>
        <fullName evidence="1">Uncharacterized protein</fullName>
    </submittedName>
</protein>
<organism evidence="1 2">
    <name type="scientific">Candidatus Thermochlorobacter aerophilus</name>
    <dbReference type="NCBI Taxonomy" id="1868324"/>
    <lineage>
        <taxon>Bacteria</taxon>
        <taxon>Pseudomonadati</taxon>
        <taxon>Chlorobiota</taxon>
        <taxon>Chlorobiia</taxon>
        <taxon>Chlorobiales</taxon>
        <taxon>Candidatus Thermochlorobacteriaceae</taxon>
        <taxon>Candidatus Thermochlorobacter</taxon>
    </lineage>
</organism>
<comment type="caution">
    <text evidence="1">The sequence shown here is derived from an EMBL/GenBank/DDBJ whole genome shotgun (WGS) entry which is preliminary data.</text>
</comment>